<gene>
    <name evidence="2" type="ORF">EXN61_21780</name>
</gene>
<dbReference type="AlphaFoldDB" id="A0A546XRY9"/>
<sequence length="201" mass="23008">MNSSRKMTMARSKAEVVDIAVDCDRIVASIAYAIATAENKEERFTQYDVVKSLFLADRAHLNRFGRLVTNDTYVAMIHGPVPSVAYDLLKENPWRMRYFEINELPWKSKSIGEGKREYFHADASWVDDFLSPSDKAAIEDAVTTVSSLSFGQIRKLTHEDAAYIDAWEDEAERKQFPMSLGLLFDTPNFEKAREIRDVSRL</sequence>
<dbReference type="InterPro" id="IPR025272">
    <property type="entry name" value="SocA_Panacea"/>
</dbReference>
<protein>
    <submittedName>
        <fullName evidence="2">DUF4065 domain-containing protein</fullName>
    </submittedName>
</protein>
<evidence type="ECO:0000313" key="2">
    <source>
        <dbReference type="EMBL" id="TRB03494.1"/>
    </source>
</evidence>
<dbReference type="EMBL" id="SGOE01000008">
    <property type="protein sequence ID" value="TRB03494.1"/>
    <property type="molecule type" value="Genomic_DNA"/>
</dbReference>
<dbReference type="Proteomes" id="UP000317023">
    <property type="component" value="Unassembled WGS sequence"/>
</dbReference>
<reference evidence="2 3" key="1">
    <citation type="journal article" date="2019" name="Appl. Microbiol. Biotechnol.">
        <title>Differential efficiency of wild type rhizogenic strains for rol gene transformation of plants.</title>
        <authorList>
            <person name="Desmet S."/>
            <person name="De Keyser E."/>
            <person name="Van Vaerenbergh J."/>
            <person name="Baeyen S."/>
            <person name="Van Huylenbroeck J."/>
            <person name="Geelen D."/>
            <person name="Dhooghe E."/>
        </authorList>
    </citation>
    <scope>NUCLEOTIDE SEQUENCE [LARGE SCALE GENOMIC DNA]</scope>
    <source>
        <strain evidence="2 3">MAFF210266</strain>
    </source>
</reference>
<evidence type="ECO:0000313" key="3">
    <source>
        <dbReference type="Proteomes" id="UP000317023"/>
    </source>
</evidence>
<feature type="domain" description="Antitoxin SocA-like Panacea" evidence="1">
    <location>
        <begin position="50"/>
        <end position="160"/>
    </location>
</feature>
<proteinExistence type="predicted"/>
<dbReference type="Pfam" id="PF13274">
    <property type="entry name" value="SocA_Panacea"/>
    <property type="match status" value="1"/>
</dbReference>
<comment type="caution">
    <text evidence="2">The sequence shown here is derived from an EMBL/GenBank/DDBJ whole genome shotgun (WGS) entry which is preliminary data.</text>
</comment>
<evidence type="ECO:0000259" key="1">
    <source>
        <dbReference type="Pfam" id="PF13274"/>
    </source>
</evidence>
<name>A0A546XRY9_AGRTU</name>
<accession>A0A546XRY9</accession>
<organism evidence="2 3">
    <name type="scientific">Agrobacterium tumefaciens</name>
    <dbReference type="NCBI Taxonomy" id="358"/>
    <lineage>
        <taxon>Bacteria</taxon>
        <taxon>Pseudomonadati</taxon>
        <taxon>Pseudomonadota</taxon>
        <taxon>Alphaproteobacteria</taxon>
        <taxon>Hyphomicrobiales</taxon>
        <taxon>Rhizobiaceae</taxon>
        <taxon>Rhizobium/Agrobacterium group</taxon>
        <taxon>Agrobacterium</taxon>
        <taxon>Agrobacterium tumefaciens complex</taxon>
    </lineage>
</organism>